<dbReference type="Proteomes" id="UP001482620">
    <property type="component" value="Unassembled WGS sequence"/>
</dbReference>
<dbReference type="EMBL" id="JAHRIQ010062611">
    <property type="protein sequence ID" value="MEQ2241973.1"/>
    <property type="molecule type" value="Genomic_DNA"/>
</dbReference>
<feature type="region of interest" description="Disordered" evidence="1">
    <location>
        <begin position="1"/>
        <end position="129"/>
    </location>
</feature>
<sequence>MQNHQHPGQASKNKRAKPSNSSPRANATATRTLHILPYVHRDTVKTTNPTDTPPTRNHPAAKQTPPHYKAKKPDAITKKPTLQYLHTKARAAPQRTTTPPPQHTIKQRTEHSKKHPKQKPYTKPILHKH</sequence>
<gene>
    <name evidence="2" type="ORF">ILYODFUR_030902</name>
</gene>
<comment type="caution">
    <text evidence="2">The sequence shown here is derived from an EMBL/GenBank/DDBJ whole genome shotgun (WGS) entry which is preliminary data.</text>
</comment>
<evidence type="ECO:0000313" key="3">
    <source>
        <dbReference type="Proteomes" id="UP001482620"/>
    </source>
</evidence>
<feature type="compositionally biased region" description="Polar residues" evidence="1">
    <location>
        <begin position="1"/>
        <end position="11"/>
    </location>
</feature>
<feature type="compositionally biased region" description="Polar residues" evidence="1">
    <location>
        <begin position="18"/>
        <end position="31"/>
    </location>
</feature>
<keyword evidence="3" id="KW-1185">Reference proteome</keyword>
<accession>A0ABV0UDU0</accession>
<feature type="compositionally biased region" description="Basic residues" evidence="1">
    <location>
        <begin position="111"/>
        <end position="129"/>
    </location>
</feature>
<protein>
    <submittedName>
        <fullName evidence="2">Uncharacterized protein</fullName>
    </submittedName>
</protein>
<name>A0ABV0UDU0_9TELE</name>
<evidence type="ECO:0000256" key="1">
    <source>
        <dbReference type="SAM" id="MobiDB-lite"/>
    </source>
</evidence>
<evidence type="ECO:0000313" key="2">
    <source>
        <dbReference type="EMBL" id="MEQ2241973.1"/>
    </source>
</evidence>
<feature type="non-terminal residue" evidence="2">
    <location>
        <position position="129"/>
    </location>
</feature>
<feature type="compositionally biased region" description="Low complexity" evidence="1">
    <location>
        <begin position="45"/>
        <end position="55"/>
    </location>
</feature>
<proteinExistence type="predicted"/>
<organism evidence="2 3">
    <name type="scientific">Ilyodon furcidens</name>
    <name type="common">goldbreast splitfin</name>
    <dbReference type="NCBI Taxonomy" id="33524"/>
    <lineage>
        <taxon>Eukaryota</taxon>
        <taxon>Metazoa</taxon>
        <taxon>Chordata</taxon>
        <taxon>Craniata</taxon>
        <taxon>Vertebrata</taxon>
        <taxon>Euteleostomi</taxon>
        <taxon>Actinopterygii</taxon>
        <taxon>Neopterygii</taxon>
        <taxon>Teleostei</taxon>
        <taxon>Neoteleostei</taxon>
        <taxon>Acanthomorphata</taxon>
        <taxon>Ovalentaria</taxon>
        <taxon>Atherinomorphae</taxon>
        <taxon>Cyprinodontiformes</taxon>
        <taxon>Goodeidae</taxon>
        <taxon>Ilyodon</taxon>
    </lineage>
</organism>
<reference evidence="2 3" key="1">
    <citation type="submission" date="2021-06" db="EMBL/GenBank/DDBJ databases">
        <authorList>
            <person name="Palmer J.M."/>
        </authorList>
    </citation>
    <scope>NUCLEOTIDE SEQUENCE [LARGE SCALE GENOMIC DNA]</scope>
    <source>
        <strain evidence="3">if_2019</strain>
        <tissue evidence="2">Muscle</tissue>
    </source>
</reference>